<dbReference type="InterPro" id="IPR001810">
    <property type="entry name" value="F-box_dom"/>
</dbReference>
<dbReference type="InterPro" id="IPR050942">
    <property type="entry name" value="F-box_BR-signaling"/>
</dbReference>
<dbReference type="AlphaFoldDB" id="A0AAV5HQZ4"/>
<dbReference type="EMBL" id="BPVZ01000003">
    <property type="protein sequence ID" value="GKU88977.1"/>
    <property type="molecule type" value="Genomic_DNA"/>
</dbReference>
<proteinExistence type="predicted"/>
<dbReference type="InterPro" id="IPR005174">
    <property type="entry name" value="KIB1-4_b-propeller"/>
</dbReference>
<name>A0AAV5HQZ4_9ROSI</name>
<evidence type="ECO:0000313" key="3">
    <source>
        <dbReference type="EMBL" id="GKU88977.1"/>
    </source>
</evidence>
<evidence type="ECO:0008006" key="5">
    <source>
        <dbReference type="Google" id="ProtNLM"/>
    </source>
</evidence>
<comment type="caution">
    <text evidence="3">The sequence shown here is derived from an EMBL/GenBank/DDBJ whole genome shotgun (WGS) entry which is preliminary data.</text>
</comment>
<dbReference type="SUPFAM" id="SSF81383">
    <property type="entry name" value="F-box domain"/>
    <property type="match status" value="1"/>
</dbReference>
<keyword evidence="4" id="KW-1185">Reference proteome</keyword>
<dbReference type="Pfam" id="PF03478">
    <property type="entry name" value="Beta-prop_KIB1-4"/>
    <property type="match status" value="1"/>
</dbReference>
<evidence type="ECO:0000259" key="1">
    <source>
        <dbReference type="Pfam" id="PF00646"/>
    </source>
</evidence>
<dbReference type="Proteomes" id="UP001054252">
    <property type="component" value="Unassembled WGS sequence"/>
</dbReference>
<dbReference type="Gene3D" id="1.20.1280.50">
    <property type="match status" value="1"/>
</dbReference>
<protein>
    <recommendedName>
        <fullName evidence="5">DUF295 domain-containing protein</fullName>
    </recommendedName>
</protein>
<sequence>MHSALRNPEWAWLPKHILDLILDKLVSLYAYIQFGLVCKSWYSVARDNKKKRCIINASHPQLPLLLIPIKDSEERCLYNVVQGKVYDFRVKVPLKRCCGSSNGWLFILEEDKCLTLLNPFSNKAIKLPPITEGEELFSEIFVWKAVLSKDPVLYPNDYEVAVIYDGMRRLALYRAQCETWTYFSDNGGLKIFMDVIYYKGSFYAIDYWMGIGRIDNTSIENSVSWPQVNLVLRRILPTFPEKHSVYDTFLVETSDGDLLLVRRYLFKEDYEWTPELELEETGNDFTIKFRVYKLGELSNNGTPNLVEINDLGDYAMFLGCNHSMLVPTLEFPGLQRNCIYYTNDRVDVYNPLDAGIFKLGDGYIRPHYIPENDEDLPPTNWIAPTLQGDWHEGTAFV</sequence>
<reference evidence="3 4" key="1">
    <citation type="journal article" date="2021" name="Commun. Biol.">
        <title>The genome of Shorea leprosula (Dipterocarpaceae) highlights the ecological relevance of drought in aseasonal tropical rainforests.</title>
        <authorList>
            <person name="Ng K.K.S."/>
            <person name="Kobayashi M.J."/>
            <person name="Fawcett J.A."/>
            <person name="Hatakeyama M."/>
            <person name="Paape T."/>
            <person name="Ng C.H."/>
            <person name="Ang C.C."/>
            <person name="Tnah L.H."/>
            <person name="Lee C.T."/>
            <person name="Nishiyama T."/>
            <person name="Sese J."/>
            <person name="O'Brien M.J."/>
            <person name="Copetti D."/>
            <person name="Mohd Noor M.I."/>
            <person name="Ong R.C."/>
            <person name="Putra M."/>
            <person name="Sireger I.Z."/>
            <person name="Indrioko S."/>
            <person name="Kosugi Y."/>
            <person name="Izuno A."/>
            <person name="Isagi Y."/>
            <person name="Lee S.L."/>
            <person name="Shimizu K.K."/>
        </authorList>
    </citation>
    <scope>NUCLEOTIDE SEQUENCE [LARGE SCALE GENOMIC DNA]</scope>
    <source>
        <strain evidence="3">214</strain>
    </source>
</reference>
<gene>
    <name evidence="3" type="ORF">SLEP1_g3181</name>
</gene>
<evidence type="ECO:0000313" key="4">
    <source>
        <dbReference type="Proteomes" id="UP001054252"/>
    </source>
</evidence>
<dbReference type="Pfam" id="PF00646">
    <property type="entry name" value="F-box"/>
    <property type="match status" value="1"/>
</dbReference>
<accession>A0AAV5HQZ4</accession>
<feature type="domain" description="F-box" evidence="1">
    <location>
        <begin position="11"/>
        <end position="52"/>
    </location>
</feature>
<dbReference type="PANTHER" id="PTHR44259">
    <property type="entry name" value="OS07G0183000 PROTEIN-RELATED"/>
    <property type="match status" value="1"/>
</dbReference>
<dbReference type="PANTHER" id="PTHR44259:SF93">
    <property type="entry name" value="PROTEIN, PUTATIVE (DUF295)-RELATED"/>
    <property type="match status" value="1"/>
</dbReference>
<evidence type="ECO:0000259" key="2">
    <source>
        <dbReference type="Pfam" id="PF03478"/>
    </source>
</evidence>
<dbReference type="InterPro" id="IPR036047">
    <property type="entry name" value="F-box-like_dom_sf"/>
</dbReference>
<organism evidence="3 4">
    <name type="scientific">Rubroshorea leprosula</name>
    <dbReference type="NCBI Taxonomy" id="152421"/>
    <lineage>
        <taxon>Eukaryota</taxon>
        <taxon>Viridiplantae</taxon>
        <taxon>Streptophyta</taxon>
        <taxon>Embryophyta</taxon>
        <taxon>Tracheophyta</taxon>
        <taxon>Spermatophyta</taxon>
        <taxon>Magnoliopsida</taxon>
        <taxon>eudicotyledons</taxon>
        <taxon>Gunneridae</taxon>
        <taxon>Pentapetalae</taxon>
        <taxon>rosids</taxon>
        <taxon>malvids</taxon>
        <taxon>Malvales</taxon>
        <taxon>Dipterocarpaceae</taxon>
        <taxon>Rubroshorea</taxon>
    </lineage>
</organism>
<feature type="domain" description="KIB1-4 beta-propeller" evidence="2">
    <location>
        <begin position="77"/>
        <end position="357"/>
    </location>
</feature>